<dbReference type="RefSeq" id="WP_174702048.1">
    <property type="nucleotide sequence ID" value="NZ_JABURA010000001.1"/>
</dbReference>
<name>A0A8J8GQ78_9EURY</name>
<dbReference type="Proteomes" id="UP000728647">
    <property type="component" value="Unassembled WGS sequence"/>
</dbReference>
<protein>
    <submittedName>
        <fullName evidence="1">Uncharacterized protein</fullName>
    </submittedName>
</protein>
<proteinExistence type="predicted"/>
<accession>A0A8J8GQ78</accession>
<reference evidence="1" key="1">
    <citation type="submission" date="2020-06" db="EMBL/GenBank/DDBJ databases">
        <title>Haloterrigena sp. nov., an extremely halophilic archaeon isolated from a saline sediment.</title>
        <authorList>
            <person name="Liu B.-B."/>
        </authorList>
    </citation>
    <scope>NUCLEOTIDE SEQUENCE</scope>
    <source>
        <strain evidence="1">SYSU A121-1</strain>
    </source>
</reference>
<gene>
    <name evidence="1" type="ORF">HT576_10965</name>
</gene>
<dbReference type="AlphaFoldDB" id="A0A8J8GQ78"/>
<evidence type="ECO:0000313" key="1">
    <source>
        <dbReference type="EMBL" id="NUB91535.1"/>
    </source>
</evidence>
<organism evidence="1 2">
    <name type="scientific">Haloterrigena gelatinilytica</name>
    <dbReference type="NCBI Taxonomy" id="2741724"/>
    <lineage>
        <taxon>Archaea</taxon>
        <taxon>Methanobacteriati</taxon>
        <taxon>Methanobacteriota</taxon>
        <taxon>Stenosarchaea group</taxon>
        <taxon>Halobacteria</taxon>
        <taxon>Halobacteriales</taxon>
        <taxon>Natrialbaceae</taxon>
        <taxon>Haloterrigena</taxon>
    </lineage>
</organism>
<comment type="caution">
    <text evidence="1">The sequence shown here is derived from an EMBL/GenBank/DDBJ whole genome shotgun (WGS) entry which is preliminary data.</text>
</comment>
<dbReference type="EMBL" id="JABURA010000001">
    <property type="protein sequence ID" value="NUB91535.1"/>
    <property type="molecule type" value="Genomic_DNA"/>
</dbReference>
<evidence type="ECO:0000313" key="2">
    <source>
        <dbReference type="Proteomes" id="UP000728647"/>
    </source>
</evidence>
<sequence>MTAREVVASAASESVGERVTIFRCYDSKCSSFALSKTAYFGTFAARIALGRCANISAEFIAIEVDTTIWSRRLDAIRSFLSAYT</sequence>